<dbReference type="Proteomes" id="UP000031599">
    <property type="component" value="Unassembled WGS sequence"/>
</dbReference>
<dbReference type="AlphaFoldDB" id="A0A0C2CW02"/>
<evidence type="ECO:0000313" key="2">
    <source>
        <dbReference type="Proteomes" id="UP000031599"/>
    </source>
</evidence>
<gene>
    <name evidence="1" type="ORF">DB30_07518</name>
</gene>
<dbReference type="EMBL" id="JMCC02000088">
    <property type="protein sequence ID" value="KIG13805.1"/>
    <property type="molecule type" value="Genomic_DNA"/>
</dbReference>
<proteinExistence type="predicted"/>
<comment type="caution">
    <text evidence="1">The sequence shown here is derived from an EMBL/GenBank/DDBJ whole genome shotgun (WGS) entry which is preliminary data.</text>
</comment>
<sequence length="41" mass="4651">MKRSGLQRNTCAGPGHVWGQRRVVDLLAASDVDWTKIWTKI</sequence>
<organism evidence="1 2">
    <name type="scientific">Enhygromyxa salina</name>
    <dbReference type="NCBI Taxonomy" id="215803"/>
    <lineage>
        <taxon>Bacteria</taxon>
        <taxon>Pseudomonadati</taxon>
        <taxon>Myxococcota</taxon>
        <taxon>Polyangia</taxon>
        <taxon>Nannocystales</taxon>
        <taxon>Nannocystaceae</taxon>
        <taxon>Enhygromyxa</taxon>
    </lineage>
</organism>
<accession>A0A0C2CW02</accession>
<reference evidence="1 2" key="1">
    <citation type="submission" date="2014-12" db="EMBL/GenBank/DDBJ databases">
        <title>Genome assembly of Enhygromyxa salina DSM 15201.</title>
        <authorList>
            <person name="Sharma G."/>
            <person name="Subramanian S."/>
        </authorList>
    </citation>
    <scope>NUCLEOTIDE SEQUENCE [LARGE SCALE GENOMIC DNA]</scope>
    <source>
        <strain evidence="1 2">DSM 15201</strain>
    </source>
</reference>
<protein>
    <submittedName>
        <fullName evidence="1">Uncharacterized protein</fullName>
    </submittedName>
</protein>
<name>A0A0C2CW02_9BACT</name>
<evidence type="ECO:0000313" key="1">
    <source>
        <dbReference type="EMBL" id="KIG13805.1"/>
    </source>
</evidence>